<dbReference type="GO" id="GO:0004523">
    <property type="term" value="F:RNA-DNA hybrid ribonuclease activity"/>
    <property type="evidence" value="ECO:0007669"/>
    <property type="project" value="InterPro"/>
</dbReference>
<dbReference type="Gene3D" id="3.30.420.10">
    <property type="entry name" value="Ribonuclease H-like superfamily/Ribonuclease H"/>
    <property type="match status" value="1"/>
</dbReference>
<dbReference type="InterPro" id="IPR036397">
    <property type="entry name" value="RNaseH_sf"/>
</dbReference>
<organism evidence="2 3">
    <name type="scientific">Littorina saxatilis</name>
    <dbReference type="NCBI Taxonomy" id="31220"/>
    <lineage>
        <taxon>Eukaryota</taxon>
        <taxon>Metazoa</taxon>
        <taxon>Spiralia</taxon>
        <taxon>Lophotrochozoa</taxon>
        <taxon>Mollusca</taxon>
        <taxon>Gastropoda</taxon>
        <taxon>Caenogastropoda</taxon>
        <taxon>Littorinimorpha</taxon>
        <taxon>Littorinoidea</taxon>
        <taxon>Littorinidae</taxon>
        <taxon>Littorina</taxon>
    </lineage>
</organism>
<comment type="caution">
    <text evidence="2">The sequence shown here is derived from an EMBL/GenBank/DDBJ whole genome shotgun (WGS) entry which is preliminary data.</text>
</comment>
<reference evidence="2 3" key="1">
    <citation type="submission" date="2024-02" db="EMBL/GenBank/DDBJ databases">
        <title>Chromosome-scale genome assembly of the rough periwinkle Littorina saxatilis.</title>
        <authorList>
            <person name="De Jode A."/>
            <person name="Faria R."/>
            <person name="Formenti G."/>
            <person name="Sims Y."/>
            <person name="Smith T.P."/>
            <person name="Tracey A."/>
            <person name="Wood J.M.D."/>
            <person name="Zagrodzka Z.B."/>
            <person name="Johannesson K."/>
            <person name="Butlin R.K."/>
            <person name="Leder E.H."/>
        </authorList>
    </citation>
    <scope>NUCLEOTIDE SEQUENCE [LARGE SCALE GENOMIC DNA]</scope>
    <source>
        <strain evidence="2">Snail1</strain>
        <tissue evidence="2">Muscle</tissue>
    </source>
</reference>
<dbReference type="EMBL" id="JBAMIC010000022">
    <property type="protein sequence ID" value="KAK7091638.1"/>
    <property type="molecule type" value="Genomic_DNA"/>
</dbReference>
<gene>
    <name evidence="2" type="ORF">V1264_009295</name>
</gene>
<evidence type="ECO:0000259" key="1">
    <source>
        <dbReference type="Pfam" id="PF00075"/>
    </source>
</evidence>
<name>A0AAN9G177_9CAEN</name>
<dbReference type="GO" id="GO:0003676">
    <property type="term" value="F:nucleic acid binding"/>
    <property type="evidence" value="ECO:0007669"/>
    <property type="project" value="InterPro"/>
</dbReference>
<dbReference type="Pfam" id="PF00075">
    <property type="entry name" value="RNase_H"/>
    <property type="match status" value="1"/>
</dbReference>
<dbReference type="SUPFAM" id="SSF53098">
    <property type="entry name" value="Ribonuclease H-like"/>
    <property type="match status" value="1"/>
</dbReference>
<evidence type="ECO:0000313" key="2">
    <source>
        <dbReference type="EMBL" id="KAK7091638.1"/>
    </source>
</evidence>
<keyword evidence="3" id="KW-1185">Reference proteome</keyword>
<sequence>MQCVVCAAVPLKLRRYILPISDTIIQDQRQTETTTFDTNHVRQIRLIFDSTDKELNDLSSALTSLCRAHTVVLQWVPSHCNILGNEAADTLAKEGTTKDQNDRSTTFKEAKTIIKAKQHKKWLQQHPHYNKNDAFHLLTRSEQVLIFRLRTGHNRMNHHLFTKFRIGQSDQCPCQTGSMTTEHLLQTCPLHDGLRSQIWAEATTVQGKLYGSLDDLQRTATFARRTGVSI</sequence>
<dbReference type="Proteomes" id="UP001374579">
    <property type="component" value="Unassembled WGS sequence"/>
</dbReference>
<feature type="domain" description="RNase H type-1" evidence="1">
    <location>
        <begin position="50"/>
        <end position="95"/>
    </location>
</feature>
<evidence type="ECO:0000313" key="3">
    <source>
        <dbReference type="Proteomes" id="UP001374579"/>
    </source>
</evidence>
<dbReference type="InterPro" id="IPR012337">
    <property type="entry name" value="RNaseH-like_sf"/>
</dbReference>
<dbReference type="AlphaFoldDB" id="A0AAN9G177"/>
<accession>A0AAN9G177</accession>
<proteinExistence type="predicted"/>
<protein>
    <recommendedName>
        <fullName evidence="1">RNase H type-1 domain-containing protein</fullName>
    </recommendedName>
</protein>
<dbReference type="InterPro" id="IPR002156">
    <property type="entry name" value="RNaseH_domain"/>
</dbReference>